<evidence type="ECO:0008006" key="3">
    <source>
        <dbReference type="Google" id="ProtNLM"/>
    </source>
</evidence>
<sequence>MKKIYFVRLILSLIFLFLLFGSEISAKQYSLNTKTTYDFSSINYESNRNNDYDHDFYQYLNFSSDGYGLDNLSTYVSMRFEKGLGDTRRRDYFRDITDTYDARDQLKVYNAYARLKDLFSNVDVTVGRQYFYGAELAHFDGGRLDLKRIGPIDLSFFGGRRVTFYEYPERLEIWGGNFSVYPREGTKIAARVIKYIDFSYDFSTSQTITPEIDFTGTYSLINNSPRELFLDLNYNSYKLGTKATISYARKLSGIRADNFSFNYTASTNRGKKGLDVERLNIGRLAQYQDYGILLHQRIYKGLGVGATYRKRELLNNNEGNPYNNDFDEFTAGLDWADFIFDGTDLLANWKYFKNNRNRKRFESKSNVFEGQLAQRLSDNFFVDAGAFYKVYDYNKKHIDTVGFSGDVRAYINKNINFKIRYAYEEDDPFVLPVSAVDFIQNLTVELAFKF</sequence>
<evidence type="ECO:0000313" key="1">
    <source>
        <dbReference type="EMBL" id="OGL40727.1"/>
    </source>
</evidence>
<accession>A0A1F7RIH2</accession>
<protein>
    <recommendedName>
        <fullName evidence="3">Alginate export domain-containing protein</fullName>
    </recommendedName>
</protein>
<comment type="caution">
    <text evidence="1">The sequence shown here is derived from an EMBL/GenBank/DDBJ whole genome shotgun (WGS) entry which is preliminary data.</text>
</comment>
<name>A0A1F7RIH2_9BACT</name>
<proteinExistence type="predicted"/>
<gene>
    <name evidence="1" type="ORF">A2042_04890</name>
</gene>
<dbReference type="Proteomes" id="UP000178526">
    <property type="component" value="Unassembled WGS sequence"/>
</dbReference>
<evidence type="ECO:0000313" key="2">
    <source>
        <dbReference type="Proteomes" id="UP000178526"/>
    </source>
</evidence>
<reference evidence="1 2" key="1">
    <citation type="journal article" date="2016" name="Nat. Commun.">
        <title>Thousands of microbial genomes shed light on interconnected biogeochemical processes in an aquifer system.</title>
        <authorList>
            <person name="Anantharaman K."/>
            <person name="Brown C.T."/>
            <person name="Hug L.A."/>
            <person name="Sharon I."/>
            <person name="Castelle C.J."/>
            <person name="Probst A.J."/>
            <person name="Thomas B.C."/>
            <person name="Singh A."/>
            <person name="Wilkins M.J."/>
            <person name="Karaoz U."/>
            <person name="Brodie E.L."/>
            <person name="Williams K.H."/>
            <person name="Hubbard S.S."/>
            <person name="Banfield J.F."/>
        </authorList>
    </citation>
    <scope>NUCLEOTIDE SEQUENCE [LARGE SCALE GENOMIC DNA]</scope>
</reference>
<organism evidence="1 2">
    <name type="scientific">Candidatus Schekmanbacteria bacterium GWA2_38_11</name>
    <dbReference type="NCBI Taxonomy" id="1817876"/>
    <lineage>
        <taxon>Bacteria</taxon>
        <taxon>Candidatus Schekmaniibacteriota</taxon>
    </lineage>
</organism>
<dbReference type="EMBL" id="MGDB01000090">
    <property type="protein sequence ID" value="OGL40727.1"/>
    <property type="molecule type" value="Genomic_DNA"/>
</dbReference>
<dbReference type="AlphaFoldDB" id="A0A1F7RIH2"/>